<name>A0A226BWT7_9FIRM</name>
<reference evidence="1 2" key="1">
    <citation type="submission" date="2017-06" db="EMBL/GenBank/DDBJ databases">
        <title>Draft Genome Sequence of Natranaerobius trueperi halophilic, alkalithermophilic bacteria from soda lakes.</title>
        <authorList>
            <person name="Zhao B."/>
        </authorList>
    </citation>
    <scope>NUCLEOTIDE SEQUENCE [LARGE SCALE GENOMIC DNA]</scope>
    <source>
        <strain evidence="1 2">DSM 18760</strain>
    </source>
</reference>
<dbReference type="EMBL" id="NIQC01000042">
    <property type="protein sequence ID" value="OWZ82774.1"/>
    <property type="molecule type" value="Genomic_DNA"/>
</dbReference>
<organism evidence="1 2">
    <name type="scientific">Natranaerobius trueperi</name>
    <dbReference type="NCBI Taxonomy" id="759412"/>
    <lineage>
        <taxon>Bacteria</taxon>
        <taxon>Bacillati</taxon>
        <taxon>Bacillota</taxon>
        <taxon>Clostridia</taxon>
        <taxon>Natranaerobiales</taxon>
        <taxon>Natranaerobiaceae</taxon>
        <taxon>Natranaerobius</taxon>
    </lineage>
</organism>
<dbReference type="Pfam" id="PF14398">
    <property type="entry name" value="ATPgrasp_YheCD"/>
    <property type="match status" value="1"/>
</dbReference>
<accession>A0A226BWT7</accession>
<dbReference type="Gene3D" id="3.30.470.20">
    <property type="entry name" value="ATP-grasp fold, B domain"/>
    <property type="match status" value="1"/>
</dbReference>
<evidence type="ECO:0000313" key="2">
    <source>
        <dbReference type="Proteomes" id="UP000214588"/>
    </source>
</evidence>
<dbReference type="RefSeq" id="WP_089024507.1">
    <property type="nucleotide sequence ID" value="NZ_NIQC01000042.1"/>
</dbReference>
<dbReference type="Proteomes" id="UP000214588">
    <property type="component" value="Unassembled WGS sequence"/>
</dbReference>
<dbReference type="SUPFAM" id="SSF56059">
    <property type="entry name" value="Glutathione synthetase ATP-binding domain-like"/>
    <property type="match status" value="1"/>
</dbReference>
<keyword evidence="2" id="KW-1185">Reference proteome</keyword>
<evidence type="ECO:0000313" key="1">
    <source>
        <dbReference type="EMBL" id="OWZ82774.1"/>
    </source>
</evidence>
<dbReference type="AlphaFoldDB" id="A0A226BWT7"/>
<proteinExistence type="predicted"/>
<sequence length="343" mass="40531">MILKAGISKNFLTYLFSIDSVDWSKKRVKGLTYVPKLNKWANIWLPLPNVVYDRRARLTKEQRQKATQIRRKFKKELDIKYINRINYFGKWKPFLKLKGYDSMANYLPRTIRYRNFNDVTKMLKTYSFVFLKSFYGSQGKQVISIEKLTSNKYKLRYFKNGMNEVEVNDLKQVKTQIESFIGNKKIIVQQGLRLLKYKDRPFDLRVLVCKDNKGLWNVVKNYARIAKEQKQMYYSLGGKRMFYDKIYLQLYSSKGDIVPDSDYIENVAIKIVSCLDKDIGPFGELGLDFAIDINGKLWLLEVNSNPGKGPGHYYKNNDYAPEYRFIFDYTEYLCNITSNKHNS</sequence>
<evidence type="ECO:0008006" key="3">
    <source>
        <dbReference type="Google" id="ProtNLM"/>
    </source>
</evidence>
<gene>
    <name evidence="1" type="ORF">CDO51_12215</name>
</gene>
<protein>
    <recommendedName>
        <fullName evidence="3">ATP-grasp domain-containing protein</fullName>
    </recommendedName>
</protein>
<dbReference type="OrthoDB" id="1809801at2"/>
<comment type="caution">
    <text evidence="1">The sequence shown here is derived from an EMBL/GenBank/DDBJ whole genome shotgun (WGS) entry which is preliminary data.</text>
</comment>
<dbReference type="InterPro" id="IPR026838">
    <property type="entry name" value="YheC/D"/>
</dbReference>